<accession>A0AAN8TB67</accession>
<evidence type="ECO:0000313" key="2">
    <source>
        <dbReference type="Proteomes" id="UP001371456"/>
    </source>
</evidence>
<dbReference type="Proteomes" id="UP001371456">
    <property type="component" value="Unassembled WGS sequence"/>
</dbReference>
<name>A0AAN8TB67_SOLBU</name>
<sequence length="115" mass="13717">MSKLMWCTSWRCTSGQCTRGWFRQPSYEDGQTFLENLINLLLKFVFHCFTQFMLYLFSHLLSSHVSSPPSFLESIPSLENQNYNLEVEVEKLTQMMNQRSHRKQLENQDHIYMPS</sequence>
<dbReference type="AlphaFoldDB" id="A0AAN8TB67"/>
<evidence type="ECO:0000313" key="1">
    <source>
        <dbReference type="EMBL" id="KAK6781952.1"/>
    </source>
</evidence>
<keyword evidence="2" id="KW-1185">Reference proteome</keyword>
<dbReference type="EMBL" id="JBANQN010000008">
    <property type="protein sequence ID" value="KAK6781952.1"/>
    <property type="molecule type" value="Genomic_DNA"/>
</dbReference>
<protein>
    <submittedName>
        <fullName evidence="1">Uncharacterized protein</fullName>
    </submittedName>
</protein>
<organism evidence="1 2">
    <name type="scientific">Solanum bulbocastanum</name>
    <name type="common">Wild potato</name>
    <dbReference type="NCBI Taxonomy" id="147425"/>
    <lineage>
        <taxon>Eukaryota</taxon>
        <taxon>Viridiplantae</taxon>
        <taxon>Streptophyta</taxon>
        <taxon>Embryophyta</taxon>
        <taxon>Tracheophyta</taxon>
        <taxon>Spermatophyta</taxon>
        <taxon>Magnoliopsida</taxon>
        <taxon>eudicotyledons</taxon>
        <taxon>Gunneridae</taxon>
        <taxon>Pentapetalae</taxon>
        <taxon>asterids</taxon>
        <taxon>lamiids</taxon>
        <taxon>Solanales</taxon>
        <taxon>Solanaceae</taxon>
        <taxon>Solanoideae</taxon>
        <taxon>Solaneae</taxon>
        <taxon>Solanum</taxon>
    </lineage>
</organism>
<gene>
    <name evidence="1" type="ORF">RDI58_019748</name>
</gene>
<comment type="caution">
    <text evidence="1">The sequence shown here is derived from an EMBL/GenBank/DDBJ whole genome shotgun (WGS) entry which is preliminary data.</text>
</comment>
<proteinExistence type="predicted"/>
<reference evidence="1 2" key="1">
    <citation type="submission" date="2024-02" db="EMBL/GenBank/DDBJ databases">
        <title>de novo genome assembly of Solanum bulbocastanum strain 11H21.</title>
        <authorList>
            <person name="Hosaka A.J."/>
        </authorList>
    </citation>
    <scope>NUCLEOTIDE SEQUENCE [LARGE SCALE GENOMIC DNA]</scope>
    <source>
        <tissue evidence="1">Young leaves</tissue>
    </source>
</reference>